<organism evidence="9 10">
    <name type="scientific">Aquibacillus albus</name>
    <dbReference type="NCBI Taxonomy" id="1168171"/>
    <lineage>
        <taxon>Bacteria</taxon>
        <taxon>Bacillati</taxon>
        <taxon>Bacillota</taxon>
        <taxon>Bacilli</taxon>
        <taxon>Bacillales</taxon>
        <taxon>Bacillaceae</taxon>
        <taxon>Aquibacillus</taxon>
    </lineage>
</organism>
<dbReference type="PANTHER" id="PTHR18919:SF107">
    <property type="entry name" value="ACETYL-COA ACETYLTRANSFERASE, CYTOSOLIC"/>
    <property type="match status" value="1"/>
</dbReference>
<keyword evidence="10" id="KW-1185">Reference proteome</keyword>
<dbReference type="RefSeq" id="WP_204501713.1">
    <property type="nucleotide sequence ID" value="NZ_JAFBDR010000025.1"/>
</dbReference>
<evidence type="ECO:0000256" key="4">
    <source>
        <dbReference type="ARBA" id="ARBA00023315"/>
    </source>
</evidence>
<dbReference type="InterPro" id="IPR020617">
    <property type="entry name" value="Thiolase_C"/>
</dbReference>
<evidence type="ECO:0000256" key="2">
    <source>
        <dbReference type="ARBA" id="ARBA00012705"/>
    </source>
</evidence>
<evidence type="ECO:0000256" key="5">
    <source>
        <dbReference type="ARBA" id="ARBA00030755"/>
    </source>
</evidence>
<dbReference type="InterPro" id="IPR020613">
    <property type="entry name" value="Thiolase_CS"/>
</dbReference>
<dbReference type="EC" id="2.3.1.9" evidence="2"/>
<dbReference type="SUPFAM" id="SSF53901">
    <property type="entry name" value="Thiolase-like"/>
    <property type="match status" value="2"/>
</dbReference>
<dbReference type="PROSITE" id="PS00099">
    <property type="entry name" value="THIOLASE_3"/>
    <property type="match status" value="1"/>
</dbReference>
<dbReference type="InterPro" id="IPR020610">
    <property type="entry name" value="Thiolase_AS"/>
</dbReference>
<sequence length="394" mass="41841">MSNIEVVIASAARTPIGSFNGSLKDLSSVDLGSTVIKEVIKRANIEEDEVDQVIMGNVLQSGLGQNPARQASIQAGLANHVPAFTVNDVCGSGLKAIHLAFQAILTGESDLVIAGGMENMSQAPYLVSRNMQGIGNKSLKDSMISDGLWCGITDMHMGNTAENLCEKFNFTRHELDEFALSSQEKAEAAQREGLLKDEIIPIKIKHKKDTFLFDRDEHPRSGITLEKLSKLRPAFKESGLVTAGNASGINDGAAAVVVMSSKKAKQLGIEPLAIIEANASAGVDPSVMGLGPVPATEKALDKMGLTIDEIDLLEVNEAFASQALAFIKSFQLNREKMNVNGGAIAFGHPIGASGARIMVTLLYEIKRRKAQLGLASLCIGGGQGIATIVRNSNF</sequence>
<evidence type="ECO:0000256" key="3">
    <source>
        <dbReference type="ARBA" id="ARBA00022679"/>
    </source>
</evidence>
<feature type="domain" description="Thiolase N-terminal" evidence="7">
    <location>
        <begin position="6"/>
        <end position="261"/>
    </location>
</feature>
<keyword evidence="4 6" id="KW-0012">Acyltransferase</keyword>
<dbReference type="NCBIfam" id="TIGR01930">
    <property type="entry name" value="AcCoA-C-Actrans"/>
    <property type="match status" value="1"/>
</dbReference>
<name>A0ABS2N4J9_9BACI</name>
<dbReference type="PIRSF" id="PIRSF000429">
    <property type="entry name" value="Ac-CoA_Ac_transf"/>
    <property type="match status" value="1"/>
</dbReference>
<dbReference type="PANTHER" id="PTHR18919">
    <property type="entry name" value="ACETYL-COA C-ACYLTRANSFERASE"/>
    <property type="match status" value="1"/>
</dbReference>
<dbReference type="InterPro" id="IPR020615">
    <property type="entry name" value="Thiolase_acyl_enz_int_AS"/>
</dbReference>
<evidence type="ECO:0000256" key="6">
    <source>
        <dbReference type="RuleBase" id="RU003557"/>
    </source>
</evidence>
<dbReference type="InterPro" id="IPR020616">
    <property type="entry name" value="Thiolase_N"/>
</dbReference>
<protein>
    <recommendedName>
        <fullName evidence="2">acetyl-CoA C-acetyltransferase</fullName>
        <ecNumber evidence="2">2.3.1.9</ecNumber>
    </recommendedName>
    <alternativeName>
        <fullName evidence="5">Acetoacetyl-CoA thiolase</fullName>
    </alternativeName>
</protein>
<proteinExistence type="inferred from homology"/>
<evidence type="ECO:0000256" key="1">
    <source>
        <dbReference type="ARBA" id="ARBA00010982"/>
    </source>
</evidence>
<comment type="similarity">
    <text evidence="1 6">Belongs to the thiolase-like superfamily. Thiolase family.</text>
</comment>
<accession>A0ABS2N4J9</accession>
<evidence type="ECO:0000313" key="10">
    <source>
        <dbReference type="Proteomes" id="UP001296943"/>
    </source>
</evidence>
<dbReference type="InterPro" id="IPR016039">
    <property type="entry name" value="Thiolase-like"/>
</dbReference>
<evidence type="ECO:0000313" key="9">
    <source>
        <dbReference type="EMBL" id="MBM7573047.1"/>
    </source>
</evidence>
<gene>
    <name evidence="9" type="ORF">JOC48_003595</name>
</gene>
<dbReference type="Proteomes" id="UP001296943">
    <property type="component" value="Unassembled WGS sequence"/>
</dbReference>
<dbReference type="Gene3D" id="3.40.47.10">
    <property type="match status" value="2"/>
</dbReference>
<dbReference type="PROSITE" id="PS00098">
    <property type="entry name" value="THIOLASE_1"/>
    <property type="match status" value="1"/>
</dbReference>
<feature type="domain" description="Thiolase C-terminal" evidence="8">
    <location>
        <begin position="270"/>
        <end position="390"/>
    </location>
</feature>
<keyword evidence="3 6" id="KW-0808">Transferase</keyword>
<dbReference type="PROSITE" id="PS00737">
    <property type="entry name" value="THIOLASE_2"/>
    <property type="match status" value="1"/>
</dbReference>
<dbReference type="Pfam" id="PF02803">
    <property type="entry name" value="Thiolase_C"/>
    <property type="match status" value="1"/>
</dbReference>
<evidence type="ECO:0000259" key="8">
    <source>
        <dbReference type="Pfam" id="PF02803"/>
    </source>
</evidence>
<comment type="caution">
    <text evidence="9">The sequence shown here is derived from an EMBL/GenBank/DDBJ whole genome shotgun (WGS) entry which is preliminary data.</text>
</comment>
<dbReference type="EMBL" id="JAFBDR010000025">
    <property type="protein sequence ID" value="MBM7573047.1"/>
    <property type="molecule type" value="Genomic_DNA"/>
</dbReference>
<dbReference type="Pfam" id="PF00108">
    <property type="entry name" value="Thiolase_N"/>
    <property type="match status" value="1"/>
</dbReference>
<dbReference type="GO" id="GO:0003985">
    <property type="term" value="F:acetyl-CoA C-acetyltransferase activity"/>
    <property type="evidence" value="ECO:0007669"/>
    <property type="project" value="UniProtKB-EC"/>
</dbReference>
<dbReference type="InterPro" id="IPR002155">
    <property type="entry name" value="Thiolase"/>
</dbReference>
<evidence type="ECO:0000259" key="7">
    <source>
        <dbReference type="Pfam" id="PF00108"/>
    </source>
</evidence>
<dbReference type="CDD" id="cd00751">
    <property type="entry name" value="thiolase"/>
    <property type="match status" value="1"/>
</dbReference>
<reference evidence="9 10" key="1">
    <citation type="submission" date="2021-01" db="EMBL/GenBank/DDBJ databases">
        <title>Genomic Encyclopedia of Type Strains, Phase IV (KMG-IV): sequencing the most valuable type-strain genomes for metagenomic binning, comparative biology and taxonomic classification.</title>
        <authorList>
            <person name="Goeker M."/>
        </authorList>
    </citation>
    <scope>NUCLEOTIDE SEQUENCE [LARGE SCALE GENOMIC DNA]</scope>
    <source>
        <strain evidence="9 10">DSM 23711</strain>
    </source>
</reference>